<sequence>MYGLSDLNQTASGSMTTFVDGGSQRRTLYIHRVTLTGLKPGQKYVYVVGGPEGWSEEFHFSAMRDGSDWSPRLIVYGDMGNENARALPYLQLDATTGHFDAVLHVGQSQPNLFVFQYDAMVGDEFMRQIEVIAAFVPYMTCVGNHEYAYNFSNYRNRFTMPGGDGTGMYFSWNIGPAHIISFNTEVYYNEYATTDNIKRQYDWLEADLQEANQPANRAARPWIITMGHRPMYCSNDDDDEMCRNPANPIRNGTAAFWPNLEDLFYKYGVDLEIYAHEHSYERLWPVYKSKVCNGSSEPYTNPPAPVHIITGSAGDKEGQEKFLPHPEVWSAVRSDDYGFTVMDIINSTHLTLSQVSTDKEGQVIDSVILVKDKHGAGLYNCVEVTYSFLGVAEEISSEGSQKLVYTGSDERLRMHIQLFVVVLLCSAVCDAQGSRLQIQGMNFVKDGHHVVLSGANTAWIDYGNDFGNHNYQRNRERFLHKLDMVKNAGGNSMRTWIHVHGATSPYFDSNGDVVRLDRDGTFLSDFKQYLDDAHSRNILIFPCLWNGAVVQHQELLHGLITDTSKLQTYLDKALIPWVTAVKDHPALGGWDIINEMEGFMNPEIHDSDPCFDTTFLRNSGTGWAGKLYTAKELQRFINWQTDAILRTDSHALVSAGSWSQKSQTDKFGDHNLYSDHCLVKAGGKQLSARNSSAAPAFQKHIERIGHEEGYRLVDELLPQHSAADFGLDKPIVVGEYMQSSGGGMSSAQLFTYCYEHGYAGCWIWSDESEDIQASGIRAISSRTDHGVIHLTL</sequence>
<dbReference type="SUPFAM" id="SSF56300">
    <property type="entry name" value="Metallo-dependent phosphatases"/>
    <property type="match status" value="1"/>
</dbReference>
<keyword evidence="3" id="KW-0378">Hydrolase</keyword>
<feature type="domain" description="Purple acid phosphatase N-terminal" evidence="6">
    <location>
        <begin position="6"/>
        <end position="61"/>
    </location>
</feature>
<comment type="caution">
    <text evidence="7">The sequence shown here is derived from an EMBL/GenBank/DDBJ whole genome shotgun (WGS) entry which is preliminary data.</text>
</comment>
<dbReference type="Pfam" id="PF14008">
    <property type="entry name" value="Metallophos_C"/>
    <property type="match status" value="1"/>
</dbReference>
<dbReference type="EMBL" id="PZQS01000008">
    <property type="protein sequence ID" value="PVD25440.1"/>
    <property type="molecule type" value="Genomic_DNA"/>
</dbReference>
<dbReference type="PANTHER" id="PTHR45867:SF3">
    <property type="entry name" value="ACID PHOSPHATASE TYPE 7"/>
    <property type="match status" value="1"/>
</dbReference>
<evidence type="ECO:0000256" key="1">
    <source>
        <dbReference type="ARBA" id="ARBA00022729"/>
    </source>
</evidence>
<dbReference type="InterPro" id="IPR029052">
    <property type="entry name" value="Metallo-depent_PP-like"/>
</dbReference>
<dbReference type="SUPFAM" id="SSF49363">
    <property type="entry name" value="Purple acid phosphatase, N-terminal domain"/>
    <property type="match status" value="1"/>
</dbReference>
<dbReference type="InterPro" id="IPR004843">
    <property type="entry name" value="Calcineurin-like_PHP"/>
</dbReference>
<protein>
    <recommendedName>
        <fullName evidence="3">Purple acid phosphatase</fullName>
        <ecNumber evidence="3">3.1.3.2</ecNumber>
    </recommendedName>
</protein>
<comment type="similarity">
    <text evidence="3">Belongs to the metallophosphoesterase superfamily. Purple acid phosphatase family.</text>
</comment>
<dbReference type="InterPro" id="IPR015914">
    <property type="entry name" value="PAPs_N"/>
</dbReference>
<dbReference type="Pfam" id="PF00149">
    <property type="entry name" value="Metallophos"/>
    <property type="match status" value="1"/>
</dbReference>
<dbReference type="PANTHER" id="PTHR45867">
    <property type="entry name" value="PURPLE ACID PHOSPHATASE"/>
    <property type="match status" value="1"/>
</dbReference>
<dbReference type="GO" id="GO:0046872">
    <property type="term" value="F:metal ion binding"/>
    <property type="evidence" value="ECO:0007669"/>
    <property type="project" value="InterPro"/>
</dbReference>
<dbReference type="CDD" id="cd00839">
    <property type="entry name" value="MPP_PAPs"/>
    <property type="match status" value="1"/>
</dbReference>
<dbReference type="InterPro" id="IPR008963">
    <property type="entry name" value="Purple_acid_Pase-like_N"/>
</dbReference>
<dbReference type="InterPro" id="IPR041792">
    <property type="entry name" value="MPP_PAP"/>
</dbReference>
<dbReference type="InterPro" id="IPR025733">
    <property type="entry name" value="PAPs_C"/>
</dbReference>
<keyword evidence="8" id="KW-1185">Reference proteome</keyword>
<dbReference type="Proteomes" id="UP000245119">
    <property type="component" value="Linkage Group LG8"/>
</dbReference>
<gene>
    <name evidence="7" type="ORF">C0Q70_13096</name>
</gene>
<feature type="domain" description="Purple acid phosphatase C-terminal" evidence="5">
    <location>
        <begin position="304"/>
        <end position="366"/>
    </location>
</feature>
<dbReference type="Pfam" id="PF16656">
    <property type="entry name" value="Pur_ac_phosph_N"/>
    <property type="match status" value="1"/>
</dbReference>
<evidence type="ECO:0000256" key="3">
    <source>
        <dbReference type="RuleBase" id="RU361203"/>
    </source>
</evidence>
<dbReference type="Gene3D" id="3.60.21.10">
    <property type="match status" value="1"/>
</dbReference>
<evidence type="ECO:0000313" key="7">
    <source>
        <dbReference type="EMBL" id="PVD25440.1"/>
    </source>
</evidence>
<reference evidence="7 8" key="1">
    <citation type="submission" date="2018-04" db="EMBL/GenBank/DDBJ databases">
        <title>The genome of golden apple snail Pomacea canaliculata provides insight into stress tolerance and invasive adaptation.</title>
        <authorList>
            <person name="Liu C."/>
            <person name="Liu B."/>
            <person name="Ren Y."/>
            <person name="Zhang Y."/>
            <person name="Wang H."/>
            <person name="Li S."/>
            <person name="Jiang F."/>
            <person name="Yin L."/>
            <person name="Zhang G."/>
            <person name="Qian W."/>
            <person name="Fan W."/>
        </authorList>
    </citation>
    <scope>NUCLEOTIDE SEQUENCE [LARGE SCALE GENOMIC DNA]</scope>
    <source>
        <strain evidence="7">SZHN2017</strain>
        <tissue evidence="7">Muscle</tissue>
    </source>
</reference>
<keyword evidence="2" id="KW-0325">Glycoprotein</keyword>
<name>A0A2T7NW83_POMCA</name>
<accession>A0A2T7NW83</accession>
<dbReference type="SUPFAM" id="SSF51445">
    <property type="entry name" value="(Trans)glycosidases"/>
    <property type="match status" value="1"/>
</dbReference>
<organism evidence="7 8">
    <name type="scientific">Pomacea canaliculata</name>
    <name type="common">Golden apple snail</name>
    <dbReference type="NCBI Taxonomy" id="400727"/>
    <lineage>
        <taxon>Eukaryota</taxon>
        <taxon>Metazoa</taxon>
        <taxon>Spiralia</taxon>
        <taxon>Lophotrochozoa</taxon>
        <taxon>Mollusca</taxon>
        <taxon>Gastropoda</taxon>
        <taxon>Caenogastropoda</taxon>
        <taxon>Architaenioglossa</taxon>
        <taxon>Ampullarioidea</taxon>
        <taxon>Ampullariidae</taxon>
        <taxon>Pomacea</taxon>
    </lineage>
</organism>
<proteinExistence type="inferred from homology"/>
<dbReference type="OrthoDB" id="45007at2759"/>
<dbReference type="InterPro" id="IPR017853">
    <property type="entry name" value="GH"/>
</dbReference>
<dbReference type="Gene3D" id="3.20.20.80">
    <property type="entry name" value="Glycosidases"/>
    <property type="match status" value="1"/>
</dbReference>
<dbReference type="GO" id="GO:0003993">
    <property type="term" value="F:acid phosphatase activity"/>
    <property type="evidence" value="ECO:0007669"/>
    <property type="project" value="UniProtKB-EC"/>
</dbReference>
<dbReference type="AlphaFoldDB" id="A0A2T7NW83"/>
<evidence type="ECO:0000259" key="4">
    <source>
        <dbReference type="Pfam" id="PF00149"/>
    </source>
</evidence>
<dbReference type="EC" id="3.1.3.2" evidence="3"/>
<comment type="catalytic activity">
    <reaction evidence="3">
        <text>a phosphate monoester + H2O = an alcohol + phosphate</text>
        <dbReference type="Rhea" id="RHEA:15017"/>
        <dbReference type="ChEBI" id="CHEBI:15377"/>
        <dbReference type="ChEBI" id="CHEBI:30879"/>
        <dbReference type="ChEBI" id="CHEBI:43474"/>
        <dbReference type="ChEBI" id="CHEBI:67140"/>
        <dbReference type="EC" id="3.1.3.2"/>
    </reaction>
</comment>
<evidence type="ECO:0000256" key="2">
    <source>
        <dbReference type="ARBA" id="ARBA00023180"/>
    </source>
</evidence>
<feature type="domain" description="Calcineurin-like phosphoesterase" evidence="4">
    <location>
        <begin position="72"/>
        <end position="280"/>
    </location>
</feature>
<evidence type="ECO:0000259" key="5">
    <source>
        <dbReference type="Pfam" id="PF14008"/>
    </source>
</evidence>
<evidence type="ECO:0000313" key="8">
    <source>
        <dbReference type="Proteomes" id="UP000245119"/>
    </source>
</evidence>
<dbReference type="Gene3D" id="2.60.40.380">
    <property type="entry name" value="Purple acid phosphatase-like, N-terminal"/>
    <property type="match status" value="1"/>
</dbReference>
<keyword evidence="1" id="KW-0732">Signal</keyword>
<evidence type="ECO:0000259" key="6">
    <source>
        <dbReference type="Pfam" id="PF16656"/>
    </source>
</evidence>